<feature type="region of interest" description="Disordered" evidence="2">
    <location>
        <begin position="27"/>
        <end position="46"/>
    </location>
</feature>
<dbReference type="SUPFAM" id="SSF82657">
    <property type="entry name" value="BolA-like"/>
    <property type="match status" value="1"/>
</dbReference>
<dbReference type="PIRSF" id="PIRSF003113">
    <property type="entry name" value="BolA"/>
    <property type="match status" value="1"/>
</dbReference>
<dbReference type="AlphaFoldDB" id="A0A077Z054"/>
<protein>
    <submittedName>
        <fullName evidence="3">BolA domain containing protein</fullName>
    </submittedName>
</protein>
<reference evidence="3" key="2">
    <citation type="submission" date="2014-03" db="EMBL/GenBank/DDBJ databases">
        <title>The whipworm genome and dual-species transcriptomics of an intimate host-pathogen interaction.</title>
        <authorList>
            <person name="Foth B.J."/>
            <person name="Tsai I.J."/>
            <person name="Reid A.J."/>
            <person name="Bancroft A.J."/>
            <person name="Nichol S."/>
            <person name="Tracey A."/>
            <person name="Holroyd N."/>
            <person name="Cotton J.A."/>
            <person name="Stanley E.J."/>
            <person name="Zarowiecki M."/>
            <person name="Liu J.Z."/>
            <person name="Huckvale T."/>
            <person name="Cooper P.J."/>
            <person name="Grencis R.K."/>
            <person name="Berriman M."/>
        </authorList>
    </citation>
    <scope>NUCLEOTIDE SEQUENCE [LARGE SCALE GENOMIC DNA]</scope>
</reference>
<sequence length="46" mass="5321">MVQRHRLVNNAILAEFNRTLHALSISTSTPQEWKGESHKAVPCHRR</sequence>
<keyword evidence="4" id="KW-1185">Reference proteome</keyword>
<dbReference type="OrthoDB" id="4983at2759"/>
<gene>
    <name evidence="3" type="ORF">TTRE_0000162301</name>
</gene>
<evidence type="ECO:0000256" key="1">
    <source>
        <dbReference type="RuleBase" id="RU003860"/>
    </source>
</evidence>
<organism evidence="3 4">
    <name type="scientific">Trichuris trichiura</name>
    <name type="common">Whipworm</name>
    <name type="synonym">Trichocephalus trichiurus</name>
    <dbReference type="NCBI Taxonomy" id="36087"/>
    <lineage>
        <taxon>Eukaryota</taxon>
        <taxon>Metazoa</taxon>
        <taxon>Ecdysozoa</taxon>
        <taxon>Nematoda</taxon>
        <taxon>Enoplea</taxon>
        <taxon>Dorylaimia</taxon>
        <taxon>Trichinellida</taxon>
        <taxon>Trichuridae</taxon>
        <taxon>Trichuris</taxon>
    </lineage>
</organism>
<evidence type="ECO:0000313" key="4">
    <source>
        <dbReference type="Proteomes" id="UP000030665"/>
    </source>
</evidence>
<reference evidence="3" key="1">
    <citation type="submission" date="2014-01" db="EMBL/GenBank/DDBJ databases">
        <authorList>
            <person name="Aslett M."/>
        </authorList>
    </citation>
    <scope>NUCLEOTIDE SEQUENCE</scope>
</reference>
<dbReference type="InterPro" id="IPR036065">
    <property type="entry name" value="BolA-like_sf"/>
</dbReference>
<dbReference type="Proteomes" id="UP000030665">
    <property type="component" value="Unassembled WGS sequence"/>
</dbReference>
<dbReference type="Gene3D" id="3.30.300.90">
    <property type="entry name" value="BolA-like"/>
    <property type="match status" value="1"/>
</dbReference>
<proteinExistence type="inferred from homology"/>
<dbReference type="Pfam" id="PF01722">
    <property type="entry name" value="BolA"/>
    <property type="match status" value="1"/>
</dbReference>
<dbReference type="InterPro" id="IPR002634">
    <property type="entry name" value="BolA"/>
</dbReference>
<name>A0A077Z054_TRITR</name>
<comment type="similarity">
    <text evidence="1">Belongs to the BolA/IbaG family.</text>
</comment>
<dbReference type="EMBL" id="HG805850">
    <property type="protein sequence ID" value="CDW53359.1"/>
    <property type="molecule type" value="Genomic_DNA"/>
</dbReference>
<accession>A0A077Z054</accession>
<evidence type="ECO:0000313" key="3">
    <source>
        <dbReference type="EMBL" id="CDW53359.1"/>
    </source>
</evidence>
<evidence type="ECO:0000256" key="2">
    <source>
        <dbReference type="SAM" id="MobiDB-lite"/>
    </source>
</evidence>